<sequence length="77" mass="9210">MELIKITMSPLPERFKPMEGMRWDPKRVIPLLDEIKQKSDEEITRVLTGSKEWDWKANPHTYRALLFEANQRNLQIT</sequence>
<accession>A0A1F5S3C4</accession>
<dbReference type="Proteomes" id="UP000177407">
    <property type="component" value="Unassembled WGS sequence"/>
</dbReference>
<name>A0A1F5S3C4_9BACT</name>
<proteinExistence type="predicted"/>
<dbReference type="AlphaFoldDB" id="A0A1F5S3C4"/>
<evidence type="ECO:0000313" key="1">
    <source>
        <dbReference type="EMBL" id="OGF21072.1"/>
    </source>
</evidence>
<evidence type="ECO:0000313" key="2">
    <source>
        <dbReference type="Proteomes" id="UP000177407"/>
    </source>
</evidence>
<gene>
    <name evidence="1" type="ORF">A2257_01510</name>
</gene>
<protein>
    <submittedName>
        <fullName evidence="1">Uncharacterized protein</fullName>
    </submittedName>
</protein>
<dbReference type="EMBL" id="MFGA01000016">
    <property type="protein sequence ID" value="OGF21072.1"/>
    <property type="molecule type" value="Genomic_DNA"/>
</dbReference>
<reference evidence="1 2" key="1">
    <citation type="journal article" date="2016" name="Nat. Commun.">
        <title>Thousands of microbial genomes shed light on interconnected biogeochemical processes in an aquifer system.</title>
        <authorList>
            <person name="Anantharaman K."/>
            <person name="Brown C.T."/>
            <person name="Hug L.A."/>
            <person name="Sharon I."/>
            <person name="Castelle C.J."/>
            <person name="Probst A.J."/>
            <person name="Thomas B.C."/>
            <person name="Singh A."/>
            <person name="Wilkins M.J."/>
            <person name="Karaoz U."/>
            <person name="Brodie E.L."/>
            <person name="Williams K.H."/>
            <person name="Hubbard S.S."/>
            <person name="Banfield J.F."/>
        </authorList>
    </citation>
    <scope>NUCLEOTIDE SEQUENCE [LARGE SCALE GENOMIC DNA]</scope>
</reference>
<comment type="caution">
    <text evidence="1">The sequence shown here is derived from an EMBL/GenBank/DDBJ whole genome shotgun (WGS) entry which is preliminary data.</text>
</comment>
<organism evidence="1 2">
    <name type="scientific">Candidatus Falkowbacteria bacterium RIFOXYA2_FULL_38_12</name>
    <dbReference type="NCBI Taxonomy" id="1797993"/>
    <lineage>
        <taxon>Bacteria</taxon>
        <taxon>Candidatus Falkowiibacteriota</taxon>
    </lineage>
</organism>